<accession>A0ABV2I286</accession>
<feature type="transmembrane region" description="Helical" evidence="1">
    <location>
        <begin position="110"/>
        <end position="131"/>
    </location>
</feature>
<dbReference type="Proteomes" id="UP001549036">
    <property type="component" value="Unassembled WGS sequence"/>
</dbReference>
<protein>
    <submittedName>
        <fullName evidence="2">Cytochrome c biogenesis protein CcdA</fullName>
    </submittedName>
</protein>
<gene>
    <name evidence="2" type="ORF">ABID26_006032</name>
</gene>
<evidence type="ECO:0000256" key="1">
    <source>
        <dbReference type="SAM" id="Phobius"/>
    </source>
</evidence>
<reference evidence="2 3" key="1">
    <citation type="submission" date="2024-06" db="EMBL/GenBank/DDBJ databases">
        <title>Genomic Encyclopedia of Type Strains, Phase IV (KMG-IV): sequencing the most valuable type-strain genomes for metagenomic binning, comparative biology and taxonomic classification.</title>
        <authorList>
            <person name="Goeker M."/>
        </authorList>
    </citation>
    <scope>NUCLEOTIDE SEQUENCE [LARGE SCALE GENOMIC DNA]</scope>
    <source>
        <strain evidence="2 3">DSM 29846</strain>
    </source>
</reference>
<dbReference type="EMBL" id="JBEPLM010000016">
    <property type="protein sequence ID" value="MET3596613.1"/>
    <property type="molecule type" value="Genomic_DNA"/>
</dbReference>
<feature type="transmembrane region" description="Helical" evidence="1">
    <location>
        <begin position="62"/>
        <end position="90"/>
    </location>
</feature>
<dbReference type="InterPro" id="IPR025597">
    <property type="entry name" value="DUF4345"/>
</dbReference>
<proteinExistence type="predicted"/>
<evidence type="ECO:0000313" key="2">
    <source>
        <dbReference type="EMBL" id="MET3596613.1"/>
    </source>
</evidence>
<keyword evidence="1" id="KW-0472">Membrane</keyword>
<dbReference type="Pfam" id="PF14248">
    <property type="entry name" value="DUF4345"/>
    <property type="match status" value="1"/>
</dbReference>
<feature type="transmembrane region" description="Helical" evidence="1">
    <location>
        <begin position="14"/>
        <end position="41"/>
    </location>
</feature>
<keyword evidence="1" id="KW-0812">Transmembrane</keyword>
<organism evidence="2 3">
    <name type="scientific">Mesorhizobium shonense</name>
    <dbReference type="NCBI Taxonomy" id="1209948"/>
    <lineage>
        <taxon>Bacteria</taxon>
        <taxon>Pseudomonadati</taxon>
        <taxon>Pseudomonadota</taxon>
        <taxon>Alphaproteobacteria</taxon>
        <taxon>Hyphomicrobiales</taxon>
        <taxon>Phyllobacteriaceae</taxon>
        <taxon>Mesorhizobium</taxon>
    </lineage>
</organism>
<evidence type="ECO:0000313" key="3">
    <source>
        <dbReference type="Proteomes" id="UP001549036"/>
    </source>
</evidence>
<dbReference type="RefSeq" id="WP_126097293.1">
    <property type="nucleotide sequence ID" value="NZ_JBEPLM010000016.1"/>
</dbReference>
<keyword evidence="3" id="KW-1185">Reference proteome</keyword>
<sequence length="132" mass="14328">MGYAFPWPTSQGEWLAWSSAVVTLLMGLLLFLAPGLAFRILRLQVKPEKAAAIAEGRGRMAGFYLGVSLCCLLLGPQLFLYMALGFSWLFTAFGRLLSMMSDGANTPFNWASIVVELALAALPLAFAFGFVL</sequence>
<name>A0ABV2I286_9HYPH</name>
<keyword evidence="1" id="KW-1133">Transmembrane helix</keyword>
<comment type="caution">
    <text evidence="2">The sequence shown here is derived from an EMBL/GenBank/DDBJ whole genome shotgun (WGS) entry which is preliminary data.</text>
</comment>